<dbReference type="CDD" id="cd00798">
    <property type="entry name" value="INT_XerDC_C"/>
    <property type="match status" value="1"/>
</dbReference>
<evidence type="ECO:0000256" key="3">
    <source>
        <dbReference type="ARBA" id="ARBA00022618"/>
    </source>
</evidence>
<protein>
    <recommendedName>
        <fullName evidence="9">Tyrosine recombinase XerC</fullName>
    </recommendedName>
</protein>
<comment type="subcellular location">
    <subcellularLocation>
        <location evidence="1 9">Cytoplasm</location>
    </subcellularLocation>
</comment>
<organism evidence="12">
    <name type="scientific">Gulosibacter sediminis</name>
    <dbReference type="NCBI Taxonomy" id="1729695"/>
    <lineage>
        <taxon>Bacteria</taxon>
        <taxon>Bacillati</taxon>
        <taxon>Actinomycetota</taxon>
        <taxon>Actinomycetes</taxon>
        <taxon>Micrococcales</taxon>
        <taxon>Microbacteriaceae</taxon>
        <taxon>Gulosibacter</taxon>
    </lineage>
</organism>
<dbReference type="InterPro" id="IPR002104">
    <property type="entry name" value="Integrase_catalytic"/>
</dbReference>
<evidence type="ECO:0000256" key="6">
    <source>
        <dbReference type="ARBA" id="ARBA00023125"/>
    </source>
</evidence>
<proteinExistence type="inferred from homology"/>
<dbReference type="Pfam" id="PF00589">
    <property type="entry name" value="Phage_integrase"/>
    <property type="match status" value="1"/>
</dbReference>
<evidence type="ECO:0000256" key="1">
    <source>
        <dbReference type="ARBA" id="ARBA00004496"/>
    </source>
</evidence>
<evidence type="ECO:0000256" key="5">
    <source>
        <dbReference type="ARBA" id="ARBA00022908"/>
    </source>
</evidence>
<dbReference type="InterPro" id="IPR010998">
    <property type="entry name" value="Integrase_recombinase_N"/>
</dbReference>
<feature type="active site" evidence="9">
    <location>
        <position position="176"/>
    </location>
</feature>
<evidence type="ECO:0000256" key="4">
    <source>
        <dbReference type="ARBA" id="ARBA00022829"/>
    </source>
</evidence>
<feature type="domain" description="Core-binding (CB)" evidence="11">
    <location>
        <begin position="1"/>
        <end position="88"/>
    </location>
</feature>
<accession>A0ABY4N0E0</accession>
<evidence type="ECO:0000256" key="9">
    <source>
        <dbReference type="HAMAP-Rule" id="MF_01808"/>
    </source>
</evidence>
<keyword evidence="6 9" id="KW-0238">DNA-binding</keyword>
<keyword evidence="4 9" id="KW-0159">Chromosome partition</keyword>
<dbReference type="Pfam" id="PF02899">
    <property type="entry name" value="Phage_int_SAM_1"/>
    <property type="match status" value="1"/>
</dbReference>
<feature type="domain" description="Tyr recombinase" evidence="10">
    <location>
        <begin position="108"/>
        <end position="295"/>
    </location>
</feature>
<dbReference type="InterPro" id="IPR023009">
    <property type="entry name" value="Tyrosine_recombinase_XerC/XerD"/>
</dbReference>
<keyword evidence="5 9" id="KW-0229">DNA integration</keyword>
<evidence type="ECO:0000256" key="7">
    <source>
        <dbReference type="ARBA" id="ARBA00023172"/>
    </source>
</evidence>
<dbReference type="InterPro" id="IPR050090">
    <property type="entry name" value="Tyrosine_recombinase_XerCD"/>
</dbReference>
<dbReference type="PANTHER" id="PTHR30349">
    <property type="entry name" value="PHAGE INTEGRASE-RELATED"/>
    <property type="match status" value="1"/>
</dbReference>
<dbReference type="InterPro" id="IPR011010">
    <property type="entry name" value="DNA_brk_join_enz"/>
</dbReference>
<dbReference type="Gene3D" id="1.10.443.10">
    <property type="entry name" value="Intergrase catalytic core"/>
    <property type="match status" value="1"/>
</dbReference>
<sequence length="301" mass="32834">MAELRAAIEDYVLALEREFGRSPNTCRAALGDLSRFADSVEREGAVDTSKLTLEDLRDWLWRESEQGHAPATIARRASVARRFTAWCHSTGRGDDVARRLKSPKVGRSLPRLVSEGQMDDIFASLRDRADSDEPGALRDLAIVELLYATGMRVSELCALDLDSLTPSASLVRVIGKGNVERVIPYGQPAARAIDAWLERGRGVLAGAASGDALFLGARGGRLNSRSVYELSRQLLQLAPGQGPSGPHTFRHTAATHLLDGGADLRGVQEYLGHADLGTTQIYTHVSAERLRETYKRAHPRA</sequence>
<dbReference type="InterPro" id="IPR004107">
    <property type="entry name" value="Integrase_SAM-like_N"/>
</dbReference>
<comment type="similarity">
    <text evidence="9">Belongs to the 'phage' integrase family. XerC subfamily.</text>
</comment>
<dbReference type="SUPFAM" id="SSF47823">
    <property type="entry name" value="lambda integrase-like, N-terminal domain"/>
    <property type="match status" value="1"/>
</dbReference>
<dbReference type="SUPFAM" id="SSF56349">
    <property type="entry name" value="DNA breaking-rejoining enzymes"/>
    <property type="match status" value="1"/>
</dbReference>
<feature type="active site" evidence="9">
    <location>
        <position position="273"/>
    </location>
</feature>
<reference evidence="12" key="1">
    <citation type="submission" date="2022-05" db="EMBL/GenBank/DDBJ databases">
        <title>Complete genome sequence of toluene-degrading Gulosibacter sediminis strain ACHW.36C.</title>
        <authorList>
            <person name="Wai A.C."/>
            <person name="Lai G.K."/>
            <person name="Griffin S.D."/>
            <person name="Leung F.C."/>
        </authorList>
    </citation>
    <scope>NUCLEOTIDE SEQUENCE [LARGE SCALE GENOMIC DNA]</scope>
    <source>
        <strain evidence="12">ACHW.36C</strain>
    </source>
</reference>
<keyword evidence="3 9" id="KW-0132">Cell division</keyword>
<feature type="active site" description="O-(3'-phospho-DNA)-tyrosine intermediate" evidence="9">
    <location>
        <position position="282"/>
    </location>
</feature>
<name>A0ABY4N0E0_9MICO</name>
<keyword evidence="7 9" id="KW-0233">DNA recombination</keyword>
<keyword evidence="2 9" id="KW-0963">Cytoplasm</keyword>
<gene>
    <name evidence="9" type="primary">xerC</name>
    <name evidence="12" type="ORF">M3M28_02730</name>
</gene>
<dbReference type="EMBL" id="CP097160">
    <property type="protein sequence ID" value="UQN15400.1"/>
    <property type="molecule type" value="Genomic_DNA"/>
</dbReference>
<feature type="active site" evidence="9">
    <location>
        <position position="152"/>
    </location>
</feature>
<feature type="active site" evidence="9">
    <location>
        <position position="250"/>
    </location>
</feature>
<comment type="function">
    <text evidence="9">Site-specific tyrosine recombinase, which acts by catalyzing the cutting and rejoining of the recombining DNA molecules. The XerC-XerD complex is essential to convert dimers of the bacterial chromosome into monomers to permit their segregation at cell division. It also contributes to the segregational stability of plasmids.</text>
</comment>
<dbReference type="PROSITE" id="PS51898">
    <property type="entry name" value="TYR_RECOMBINASE"/>
    <property type="match status" value="1"/>
</dbReference>
<evidence type="ECO:0000256" key="8">
    <source>
        <dbReference type="ARBA" id="ARBA00023306"/>
    </source>
</evidence>
<dbReference type="InterPro" id="IPR013762">
    <property type="entry name" value="Integrase-like_cat_sf"/>
</dbReference>
<evidence type="ECO:0000313" key="12">
    <source>
        <dbReference type="EMBL" id="UQN15400.1"/>
    </source>
</evidence>
<feature type="active site" evidence="9">
    <location>
        <position position="247"/>
    </location>
</feature>
<dbReference type="PROSITE" id="PS51900">
    <property type="entry name" value="CB"/>
    <property type="match status" value="1"/>
</dbReference>
<keyword evidence="8 9" id="KW-0131">Cell cycle</keyword>
<evidence type="ECO:0000259" key="10">
    <source>
        <dbReference type="PROSITE" id="PS51898"/>
    </source>
</evidence>
<comment type="subunit">
    <text evidence="9">Forms a cyclic heterotetrameric complex composed of two molecules of XerC and two molecules of XerD.</text>
</comment>
<dbReference type="InterPro" id="IPR044068">
    <property type="entry name" value="CB"/>
</dbReference>
<evidence type="ECO:0000259" key="11">
    <source>
        <dbReference type="PROSITE" id="PS51900"/>
    </source>
</evidence>
<dbReference type="Gene3D" id="1.10.150.130">
    <property type="match status" value="1"/>
</dbReference>
<dbReference type="HAMAP" id="MF_01808">
    <property type="entry name" value="Recomb_XerC_XerD"/>
    <property type="match status" value="1"/>
</dbReference>
<evidence type="ECO:0000256" key="2">
    <source>
        <dbReference type="ARBA" id="ARBA00022490"/>
    </source>
</evidence>
<dbReference type="PANTHER" id="PTHR30349:SF77">
    <property type="entry name" value="TYROSINE RECOMBINASE XERC"/>
    <property type="match status" value="1"/>
</dbReference>